<dbReference type="Pfam" id="PF13650">
    <property type="entry name" value="Asp_protease_2"/>
    <property type="match status" value="2"/>
</dbReference>
<dbReference type="PROSITE" id="PS00141">
    <property type="entry name" value="ASP_PROTEASE"/>
    <property type="match status" value="1"/>
</dbReference>
<keyword evidence="5" id="KW-1185">Reference proteome</keyword>
<evidence type="ECO:0000256" key="2">
    <source>
        <dbReference type="SAM" id="SignalP"/>
    </source>
</evidence>
<dbReference type="KEGG" id="phao:HF685_10415"/>
<keyword evidence="1" id="KW-0378">Hydrolase</keyword>
<feature type="domain" description="Peptidase A2" evidence="3">
    <location>
        <begin position="64"/>
        <end position="142"/>
    </location>
</feature>
<dbReference type="Proteomes" id="UP000501600">
    <property type="component" value="Chromosome"/>
</dbReference>
<reference evidence="4 5" key="1">
    <citation type="submission" date="2020-04" db="EMBL/GenBank/DDBJ databases">
        <title>Genome sequence for Sphingorhabdus sp. strain M1.</title>
        <authorList>
            <person name="Park S.-J."/>
        </authorList>
    </citation>
    <scope>NUCLEOTIDE SEQUENCE [LARGE SCALE GENOMIC DNA]</scope>
    <source>
        <strain evidence="4 5">JK6</strain>
    </source>
</reference>
<organism evidence="4 5">
    <name type="scientific">Parasphingorhabdus halotolerans</name>
    <dbReference type="NCBI Taxonomy" id="2725558"/>
    <lineage>
        <taxon>Bacteria</taxon>
        <taxon>Pseudomonadati</taxon>
        <taxon>Pseudomonadota</taxon>
        <taxon>Alphaproteobacteria</taxon>
        <taxon>Sphingomonadales</taxon>
        <taxon>Sphingomonadaceae</taxon>
        <taxon>Parasphingorhabdus</taxon>
    </lineage>
</organism>
<dbReference type="InterPro" id="IPR001969">
    <property type="entry name" value="Aspartic_peptidase_AS"/>
</dbReference>
<protein>
    <submittedName>
        <fullName evidence="4">Peptidase A2A</fullName>
    </submittedName>
</protein>
<evidence type="ECO:0000313" key="4">
    <source>
        <dbReference type="EMBL" id="QJB69642.1"/>
    </source>
</evidence>
<dbReference type="EMBL" id="CP051217">
    <property type="protein sequence ID" value="QJB69642.1"/>
    <property type="molecule type" value="Genomic_DNA"/>
</dbReference>
<dbReference type="InterPro" id="IPR034122">
    <property type="entry name" value="Retropepsin-like_bacterial"/>
</dbReference>
<feature type="signal peptide" evidence="2">
    <location>
        <begin position="1"/>
        <end position="20"/>
    </location>
</feature>
<dbReference type="InterPro" id="IPR021109">
    <property type="entry name" value="Peptidase_aspartic_dom_sf"/>
</dbReference>
<dbReference type="InterPro" id="IPR001995">
    <property type="entry name" value="Peptidase_A2_cat"/>
</dbReference>
<dbReference type="Gene3D" id="2.40.70.10">
    <property type="entry name" value="Acid Proteases"/>
    <property type="match status" value="2"/>
</dbReference>
<gene>
    <name evidence="4" type="ORF">HF685_10415</name>
</gene>
<sequence length="322" mass="35080">MPSISAIFAPALLASSLSFAYPVPMGQSIAPGSLTDSDSDTVTIDEDRVRRMTVPVSIEGRGPFSFVIDTGAERTVVSEMIAERLGLEAEEQAELISIAGRSMVDMVYVPELTMGRKSYGSLIAPVLKGRHIGADGILGLDSLQNRRVLFDFLNKELSVENADAASSTRGYREIIVTGKRRSGQLIFTKATVSGIPVDVVIDTGGEVTIGNFALQRKLRRQARDGDQSSLIAVTGETLGVDMGLVRDFRMDRAGFANMLVAFADAPPFKQLNLERKPAILLGMDTLRKFDKVAIDFEKRRVHLVLPKEAMRFEGIGAKKGRF</sequence>
<dbReference type="SUPFAM" id="SSF50630">
    <property type="entry name" value="Acid proteases"/>
    <property type="match status" value="2"/>
</dbReference>
<name>A0A6H2DLT8_9SPHN</name>
<feature type="chain" id="PRO_5026033481" evidence="2">
    <location>
        <begin position="21"/>
        <end position="322"/>
    </location>
</feature>
<dbReference type="AlphaFoldDB" id="A0A6H2DLT8"/>
<dbReference type="GO" id="GO:0004190">
    <property type="term" value="F:aspartic-type endopeptidase activity"/>
    <property type="evidence" value="ECO:0007669"/>
    <property type="project" value="InterPro"/>
</dbReference>
<dbReference type="GO" id="GO:0006508">
    <property type="term" value="P:proteolysis"/>
    <property type="evidence" value="ECO:0007669"/>
    <property type="project" value="InterPro"/>
</dbReference>
<evidence type="ECO:0000259" key="3">
    <source>
        <dbReference type="PROSITE" id="PS50175"/>
    </source>
</evidence>
<dbReference type="PROSITE" id="PS50175">
    <property type="entry name" value="ASP_PROT_RETROV"/>
    <property type="match status" value="1"/>
</dbReference>
<evidence type="ECO:0000313" key="5">
    <source>
        <dbReference type="Proteomes" id="UP000501600"/>
    </source>
</evidence>
<accession>A0A6H2DLT8</accession>
<dbReference type="CDD" id="cd05483">
    <property type="entry name" value="retropepsin_like_bacteria"/>
    <property type="match status" value="1"/>
</dbReference>
<proteinExistence type="predicted"/>
<evidence type="ECO:0000256" key="1">
    <source>
        <dbReference type="ARBA" id="ARBA00022801"/>
    </source>
</evidence>
<dbReference type="RefSeq" id="WP_168819810.1">
    <property type="nucleotide sequence ID" value="NZ_CP051217.1"/>
</dbReference>
<keyword evidence="2" id="KW-0732">Signal</keyword>